<sequence length="345" mass="37848">MKCVCCGENHIICPGDITSRPSELFAPCPSCNPQIRSKDSPVSPDEVVNGPCRCNRRFIDDVMADLYQVLFREGALKGTEPLSSLGTPLICPGLFLRRPPMLPPRSLLLISDLIPVSAAQVAYRDVPELLGIVYHSHEIPGPGDVTFGREPSIREGYLLCGCDVRADIFLSGKGPVIVIKKQADMHIEFPKGIDPKVVSVEEQVRHRHPDVFVDACAGPGTLGMTAAIFGVPQIIMCDVWHASVWSAIQTIRVNQKKLGITEIRICEDIGRRPSVWSGKPALICTASGNGVQIKLYNGSYEFLGPEIPSGNRLTVFDPFDKASFRKNDQFLNEWAQKIGGEVFIP</sequence>
<reference evidence="1 2" key="1">
    <citation type="submission" date="2021-05" db="EMBL/GenBank/DDBJ databases">
        <title>A novel Methanospirillum isolate from a pyrite-forming mixed culture.</title>
        <authorList>
            <person name="Bunk B."/>
            <person name="Sproer C."/>
            <person name="Spring S."/>
            <person name="Pester M."/>
        </authorList>
    </citation>
    <scope>NUCLEOTIDE SEQUENCE [LARGE SCALE GENOMIC DNA]</scope>
    <source>
        <strain evidence="1 2">J.3.6.1-F.2.7.3</strain>
    </source>
</reference>
<protein>
    <recommendedName>
        <fullName evidence="3">Methyltransferase</fullName>
    </recommendedName>
</protein>
<gene>
    <name evidence="1" type="ORF">KHC33_15890</name>
</gene>
<keyword evidence="2" id="KW-1185">Reference proteome</keyword>
<dbReference type="Proteomes" id="UP000680656">
    <property type="component" value="Chromosome"/>
</dbReference>
<proteinExistence type="predicted"/>
<evidence type="ECO:0000313" key="1">
    <source>
        <dbReference type="EMBL" id="QVV88771.1"/>
    </source>
</evidence>
<dbReference type="RefSeq" id="WP_214419574.1">
    <property type="nucleotide sequence ID" value="NZ_CP075546.1"/>
</dbReference>
<dbReference type="InterPro" id="IPR029063">
    <property type="entry name" value="SAM-dependent_MTases_sf"/>
</dbReference>
<dbReference type="EMBL" id="CP075546">
    <property type="protein sequence ID" value="QVV88771.1"/>
    <property type="molecule type" value="Genomic_DNA"/>
</dbReference>
<dbReference type="AlphaFoldDB" id="A0A8E7EJM3"/>
<organism evidence="1 2">
    <name type="scientific">Methanospirillum purgamenti</name>
    <dbReference type="NCBI Taxonomy" id="2834276"/>
    <lineage>
        <taxon>Archaea</taxon>
        <taxon>Methanobacteriati</taxon>
        <taxon>Methanobacteriota</taxon>
        <taxon>Stenosarchaea group</taxon>
        <taxon>Methanomicrobia</taxon>
        <taxon>Methanomicrobiales</taxon>
        <taxon>Methanospirillaceae</taxon>
        <taxon>Methanospirillum</taxon>
    </lineage>
</organism>
<dbReference type="SUPFAM" id="SSF53335">
    <property type="entry name" value="S-adenosyl-L-methionine-dependent methyltransferases"/>
    <property type="match status" value="1"/>
</dbReference>
<dbReference type="KEGG" id="mrtj:KHC33_15890"/>
<evidence type="ECO:0008006" key="3">
    <source>
        <dbReference type="Google" id="ProtNLM"/>
    </source>
</evidence>
<accession>A0A8E7EJM3</accession>
<evidence type="ECO:0000313" key="2">
    <source>
        <dbReference type="Proteomes" id="UP000680656"/>
    </source>
</evidence>
<name>A0A8E7EJM3_9EURY</name>
<dbReference type="GeneID" id="65098696"/>